<dbReference type="WBParaSite" id="SSTP_0000889300.1">
    <property type="protein sequence ID" value="SSTP_0000889300.1"/>
    <property type="gene ID" value="SSTP_0000889300"/>
</dbReference>
<evidence type="ECO:0000313" key="1">
    <source>
        <dbReference type="WBParaSite" id="SSTP_0000889300.1"/>
    </source>
</evidence>
<proteinExistence type="predicted"/>
<dbReference type="AlphaFoldDB" id="A0A0K0EHD6"/>
<sequence length="75" mass="8714">MNLGSTYGKIGAFEIKRLFVSIVGIVVGSKIVNHYYEPTKEYERRLEEGKRELLVKYTKIHEDRLKRLGISEVSK</sequence>
<protein>
    <submittedName>
        <fullName evidence="1">ATP synthase subunit e, mitochondrial</fullName>
    </submittedName>
</protein>
<reference evidence="1" key="1">
    <citation type="submission" date="2015-08" db="UniProtKB">
        <authorList>
            <consortium name="WormBaseParasite"/>
        </authorList>
    </citation>
    <scope>IDENTIFICATION</scope>
</reference>
<accession>A0A0K0EHD6</accession>
<name>A0A0K0EHD6_STRER</name>
<organism evidence="1">
    <name type="scientific">Strongyloides stercoralis</name>
    <name type="common">Threadworm</name>
    <dbReference type="NCBI Taxonomy" id="6248"/>
    <lineage>
        <taxon>Eukaryota</taxon>
        <taxon>Metazoa</taxon>
        <taxon>Ecdysozoa</taxon>
        <taxon>Nematoda</taxon>
        <taxon>Chromadorea</taxon>
        <taxon>Rhabditida</taxon>
        <taxon>Tylenchina</taxon>
        <taxon>Panagrolaimomorpha</taxon>
        <taxon>Strongyloidoidea</taxon>
        <taxon>Strongyloididae</taxon>
        <taxon>Strongyloides</taxon>
    </lineage>
</organism>